<gene>
    <name evidence="1" type="ORF">LCGC14_0123690</name>
</gene>
<proteinExistence type="predicted"/>
<dbReference type="AlphaFoldDB" id="A0A0F9V6T8"/>
<sequence>MTYKYNRTCECGNVDSIEVDKREAAFELKDSYVYNLTCSKCGGKNFSAISSNKPDIDEELLAEWSENPEFYFSSQDEDLLLAQEHKNIDLYLKFIDEEKIDIGKRNTLIEALCVMIYDNVNKKEKENIEIVNTVSSELKKRIELVEQAESWIMDYIKEISFPLIGIEFRKKTKSSEQNITVENKGLWNKIKQIWN</sequence>
<comment type="caution">
    <text evidence="1">The sequence shown here is derived from an EMBL/GenBank/DDBJ whole genome shotgun (WGS) entry which is preliminary data.</text>
</comment>
<name>A0A0F9V6T8_9ZZZZ</name>
<accession>A0A0F9V6T8</accession>
<organism evidence="1">
    <name type="scientific">marine sediment metagenome</name>
    <dbReference type="NCBI Taxonomy" id="412755"/>
    <lineage>
        <taxon>unclassified sequences</taxon>
        <taxon>metagenomes</taxon>
        <taxon>ecological metagenomes</taxon>
    </lineage>
</organism>
<evidence type="ECO:0000313" key="1">
    <source>
        <dbReference type="EMBL" id="KKO00961.1"/>
    </source>
</evidence>
<protein>
    <submittedName>
        <fullName evidence="1">Uncharacterized protein</fullName>
    </submittedName>
</protein>
<dbReference type="EMBL" id="LAZR01000038">
    <property type="protein sequence ID" value="KKO00961.1"/>
    <property type="molecule type" value="Genomic_DNA"/>
</dbReference>
<reference evidence="1" key="1">
    <citation type="journal article" date="2015" name="Nature">
        <title>Complex archaea that bridge the gap between prokaryotes and eukaryotes.</title>
        <authorList>
            <person name="Spang A."/>
            <person name="Saw J.H."/>
            <person name="Jorgensen S.L."/>
            <person name="Zaremba-Niedzwiedzka K."/>
            <person name="Martijn J."/>
            <person name="Lind A.E."/>
            <person name="van Eijk R."/>
            <person name="Schleper C."/>
            <person name="Guy L."/>
            <person name="Ettema T.J."/>
        </authorList>
    </citation>
    <scope>NUCLEOTIDE SEQUENCE</scope>
</reference>